<evidence type="ECO:0000313" key="7">
    <source>
        <dbReference type="EMBL" id="SDI93177.1"/>
    </source>
</evidence>
<feature type="transmembrane region" description="Helical" evidence="6">
    <location>
        <begin position="327"/>
        <end position="347"/>
    </location>
</feature>
<gene>
    <name evidence="7" type="ORF">SAMN05421804_105138</name>
</gene>
<feature type="transmembrane region" description="Helical" evidence="6">
    <location>
        <begin position="455"/>
        <end position="475"/>
    </location>
</feature>
<evidence type="ECO:0000256" key="5">
    <source>
        <dbReference type="ARBA" id="ARBA00023136"/>
    </source>
</evidence>
<keyword evidence="4 6" id="KW-1133">Transmembrane helix</keyword>
<evidence type="ECO:0000256" key="3">
    <source>
        <dbReference type="ARBA" id="ARBA00022692"/>
    </source>
</evidence>
<reference evidence="7 8" key="1">
    <citation type="submission" date="2016-10" db="EMBL/GenBank/DDBJ databases">
        <authorList>
            <person name="de Groot N.N."/>
        </authorList>
    </citation>
    <scope>NUCLEOTIDE SEQUENCE [LARGE SCALE GENOMIC DNA]</scope>
    <source>
        <strain evidence="7 8">CGMCC 1.5058</strain>
    </source>
</reference>
<feature type="transmembrane region" description="Helical" evidence="6">
    <location>
        <begin position="413"/>
        <end position="435"/>
    </location>
</feature>
<proteinExistence type="predicted"/>
<dbReference type="AlphaFoldDB" id="A0A1G8PL44"/>
<dbReference type="InterPro" id="IPR002797">
    <property type="entry name" value="Polysacc_synth"/>
</dbReference>
<dbReference type="RefSeq" id="WP_031576484.1">
    <property type="nucleotide sequence ID" value="NZ_FNDZ01000005.1"/>
</dbReference>
<feature type="transmembrane region" description="Helical" evidence="6">
    <location>
        <begin position="123"/>
        <end position="145"/>
    </location>
</feature>
<feature type="transmembrane region" description="Helical" evidence="6">
    <location>
        <begin position="41"/>
        <end position="57"/>
    </location>
</feature>
<evidence type="ECO:0000313" key="8">
    <source>
        <dbReference type="Proteomes" id="UP000183255"/>
    </source>
</evidence>
<keyword evidence="3 6" id="KW-0812">Transmembrane</keyword>
<feature type="transmembrane region" description="Helical" evidence="6">
    <location>
        <begin position="157"/>
        <end position="175"/>
    </location>
</feature>
<feature type="transmembrane region" description="Helical" evidence="6">
    <location>
        <begin position="91"/>
        <end position="111"/>
    </location>
</feature>
<dbReference type="InterPro" id="IPR050833">
    <property type="entry name" value="Poly_Biosynth_Transport"/>
</dbReference>
<dbReference type="Proteomes" id="UP000183255">
    <property type="component" value="Unassembled WGS sequence"/>
</dbReference>
<feature type="transmembrane region" description="Helical" evidence="6">
    <location>
        <begin position="386"/>
        <end position="407"/>
    </location>
</feature>
<dbReference type="InterPro" id="IPR024923">
    <property type="entry name" value="PG_synth_SpoVB"/>
</dbReference>
<evidence type="ECO:0000256" key="6">
    <source>
        <dbReference type="SAM" id="Phobius"/>
    </source>
</evidence>
<organism evidence="7 8">
    <name type="scientific">Proteiniclasticum ruminis</name>
    <dbReference type="NCBI Taxonomy" id="398199"/>
    <lineage>
        <taxon>Bacteria</taxon>
        <taxon>Bacillati</taxon>
        <taxon>Bacillota</taxon>
        <taxon>Clostridia</taxon>
        <taxon>Eubacteriales</taxon>
        <taxon>Clostridiaceae</taxon>
        <taxon>Proteiniclasticum</taxon>
    </lineage>
</organism>
<dbReference type="CDD" id="cd13124">
    <property type="entry name" value="MATE_SpoVB_like"/>
    <property type="match status" value="1"/>
</dbReference>
<feature type="transmembrane region" description="Helical" evidence="6">
    <location>
        <begin position="234"/>
        <end position="254"/>
    </location>
</feature>
<evidence type="ECO:0000256" key="1">
    <source>
        <dbReference type="ARBA" id="ARBA00004651"/>
    </source>
</evidence>
<evidence type="ECO:0000256" key="2">
    <source>
        <dbReference type="ARBA" id="ARBA00022475"/>
    </source>
</evidence>
<evidence type="ECO:0000256" key="4">
    <source>
        <dbReference type="ARBA" id="ARBA00022989"/>
    </source>
</evidence>
<feature type="transmembrane region" description="Helical" evidence="6">
    <location>
        <begin position="181"/>
        <end position="202"/>
    </location>
</feature>
<protein>
    <submittedName>
        <fullName evidence="7">Stage V sporulation protein B</fullName>
    </submittedName>
</protein>
<feature type="transmembrane region" description="Helical" evidence="6">
    <location>
        <begin position="286"/>
        <end position="306"/>
    </location>
</feature>
<feature type="transmembrane region" description="Helical" evidence="6">
    <location>
        <begin position="359"/>
        <end position="379"/>
    </location>
</feature>
<dbReference type="GO" id="GO:0005886">
    <property type="term" value="C:plasma membrane"/>
    <property type="evidence" value="ECO:0007669"/>
    <property type="project" value="UniProtKB-SubCell"/>
</dbReference>
<comment type="subcellular location">
    <subcellularLocation>
        <location evidence="1">Cell membrane</location>
        <topology evidence="1">Multi-pass membrane protein</topology>
    </subcellularLocation>
</comment>
<dbReference type="PIRSF" id="PIRSF038958">
    <property type="entry name" value="PG_synth_SpoVB"/>
    <property type="match status" value="1"/>
</dbReference>
<feature type="transmembrane region" description="Helical" evidence="6">
    <location>
        <begin position="481"/>
        <end position="504"/>
    </location>
</feature>
<keyword evidence="2" id="KW-1003">Cell membrane</keyword>
<dbReference type="Pfam" id="PF01943">
    <property type="entry name" value="Polysacc_synt"/>
    <property type="match status" value="1"/>
</dbReference>
<dbReference type="EMBL" id="FNDZ01000005">
    <property type="protein sequence ID" value="SDI93177.1"/>
    <property type="molecule type" value="Genomic_DNA"/>
</dbReference>
<dbReference type="PANTHER" id="PTHR30250">
    <property type="entry name" value="PST FAMILY PREDICTED COLANIC ACID TRANSPORTER"/>
    <property type="match status" value="1"/>
</dbReference>
<dbReference type="PANTHER" id="PTHR30250:SF21">
    <property type="entry name" value="LIPID II FLIPPASE MURJ"/>
    <property type="match status" value="1"/>
</dbReference>
<sequence>MKKQSTGRGFAYLSIAELLVKIMSVIYVPFLVAILGEEGHGIYAVSYEAFALIYVLTNEGIQRGVAKLVAELHAKDNPRDALKAFRLARTLLIFGGLIASLLLFFMAPYIARAQKTAEATLSIQALAPTVLITAVLSAYRGYFLGRSFITANAVSKVVEQIVNVAVSLVAAFFLMKVGLVFGVTGGTFGTSVGALVAVALLVHEFRKGKLYKVRKKDQDPETYHYTSKELIQRLLSYSFPITLTAGVMHLGGIIDTFIFKNRLISIGFTEVMANIGYSTLVRYKSLLLVPNTIIVSLAAVILPGISRANALQDKKDMQEKISYAVKMVFTVALPSFVGLSILAEPIYHLLYPGKSGYEMFWLGSITVVFLGFIQIQNSLYQGVGKFYWGTFSMVAGILVRILLNYIFVGIPEVNILGGVVSHMANFIVPFIINHILITRVLKYPMPLLKNAWKPFLASIGMGIVLFVLNLGLSFIEVRYIFSAALTGIIVVIGILVYGVLILLLGGISKKDLTDISPRLYRMLPSSVRSRMRA</sequence>
<keyword evidence="5 6" id="KW-0472">Membrane</keyword>
<accession>A0A1G8PL44</accession>
<feature type="transmembrane region" description="Helical" evidence="6">
    <location>
        <begin position="12"/>
        <end position="35"/>
    </location>
</feature>
<name>A0A1G8PL44_9CLOT</name>